<keyword evidence="5 6" id="KW-0378">Hydrolase</keyword>
<accession>A0A367ZRN8</accession>
<dbReference type="InterPro" id="IPR007581">
    <property type="entry name" value="Endonuclease-V"/>
</dbReference>
<evidence type="ECO:0000256" key="6">
    <source>
        <dbReference type="HAMAP-Rule" id="MF_00801"/>
    </source>
</evidence>
<evidence type="ECO:0000256" key="2">
    <source>
        <dbReference type="ARBA" id="ARBA00022490"/>
    </source>
</evidence>
<gene>
    <name evidence="6" type="primary">nfi</name>
    <name evidence="7" type="ORF">OZSIB_2692</name>
</gene>
<dbReference type="Proteomes" id="UP000252355">
    <property type="component" value="Unassembled WGS sequence"/>
</dbReference>
<comment type="function">
    <text evidence="6">DNA repair enzyme involved in the repair of deaminated bases. Selectively cleaves double-stranded DNA at the second phosphodiester bond 3' to a deoxyinosine leaving behind the intact lesion on the nicked DNA.</text>
</comment>
<keyword evidence="2 6" id="KW-0963">Cytoplasm</keyword>
<evidence type="ECO:0000256" key="1">
    <source>
        <dbReference type="ARBA" id="ARBA00004496"/>
    </source>
</evidence>
<feature type="site" description="Interaction with target DNA" evidence="6">
    <location>
        <position position="83"/>
    </location>
</feature>
<keyword evidence="6" id="KW-0479">Metal-binding</keyword>
<evidence type="ECO:0000313" key="8">
    <source>
        <dbReference type="Proteomes" id="UP000252355"/>
    </source>
</evidence>
<dbReference type="EC" id="3.1.21.7" evidence="6"/>
<evidence type="ECO:0000256" key="4">
    <source>
        <dbReference type="ARBA" id="ARBA00022759"/>
    </source>
</evidence>
<keyword evidence="6" id="KW-0227">DNA damage</keyword>
<comment type="cofactor">
    <cofactor evidence="6">
        <name>Mg(2+)</name>
        <dbReference type="ChEBI" id="CHEBI:18420"/>
    </cofactor>
</comment>
<dbReference type="GO" id="GO:0005737">
    <property type="term" value="C:cytoplasm"/>
    <property type="evidence" value="ECO:0007669"/>
    <property type="project" value="UniProtKB-SubCell"/>
</dbReference>
<dbReference type="GO" id="GO:0003727">
    <property type="term" value="F:single-stranded RNA binding"/>
    <property type="evidence" value="ECO:0007669"/>
    <property type="project" value="TreeGrafter"/>
</dbReference>
<organism evidence="7 8">
    <name type="scientific">Candidatus Ozemobacter sibiricus</name>
    <dbReference type="NCBI Taxonomy" id="2268124"/>
    <lineage>
        <taxon>Bacteria</taxon>
        <taxon>Candidatus Ozemobacteria</taxon>
        <taxon>Candidatus Ozemobacterales</taxon>
        <taxon>Candidatus Ozemobacteraceae</taxon>
        <taxon>Candidatus Ozemobacter</taxon>
    </lineage>
</organism>
<dbReference type="CDD" id="cd06559">
    <property type="entry name" value="Endonuclease_V"/>
    <property type="match status" value="1"/>
</dbReference>
<dbReference type="Pfam" id="PF04493">
    <property type="entry name" value="Endonuclease_5"/>
    <property type="match status" value="1"/>
</dbReference>
<evidence type="ECO:0000256" key="5">
    <source>
        <dbReference type="ARBA" id="ARBA00022801"/>
    </source>
</evidence>
<sequence length="230" mass="25228">MPHHIDPLHPWNIPLTEAAALQQELAARLVFDRPVGPIRWVAGVDGSYRRFCPDMWVAVVVWDAMTGETVEQVALTGRVPFPYVPGFLSFREGPLVLQAFERLQHWPDAVLFDGQGIAHPRGLGLASHLGLWLDLPSVGVAKSRLCGEAVDPLDEPGAWSPLELSGRTVGAVLRTRTRCRPLYVSPGHRIDLAGALDLVQQCLRGYRLPEPTRLAHHAVSAARRAAARTG</sequence>
<keyword evidence="4 6" id="KW-0255">Endonuclease</keyword>
<evidence type="ECO:0000313" key="7">
    <source>
        <dbReference type="EMBL" id="RCK80804.1"/>
    </source>
</evidence>
<dbReference type="GO" id="GO:0016891">
    <property type="term" value="F:RNA endonuclease activity producing 5'-phosphomonoesters, hydrolytic mechanism"/>
    <property type="evidence" value="ECO:0007669"/>
    <property type="project" value="TreeGrafter"/>
</dbReference>
<comment type="caution">
    <text evidence="7">The sequence shown here is derived from an EMBL/GenBank/DDBJ whole genome shotgun (WGS) entry which is preliminary data.</text>
</comment>
<evidence type="ECO:0000256" key="3">
    <source>
        <dbReference type="ARBA" id="ARBA00022722"/>
    </source>
</evidence>
<feature type="binding site" evidence="6">
    <location>
        <position position="113"/>
    </location>
    <ligand>
        <name>Mg(2+)</name>
        <dbReference type="ChEBI" id="CHEBI:18420"/>
    </ligand>
</feature>
<keyword evidence="3 6" id="KW-0540">Nuclease</keyword>
<name>A0A367ZRN8_9BACT</name>
<keyword evidence="6" id="KW-0234">DNA repair</keyword>
<protein>
    <recommendedName>
        <fullName evidence="6">Endonuclease V</fullName>
        <ecNumber evidence="6">3.1.21.7</ecNumber>
    </recommendedName>
    <alternativeName>
        <fullName evidence="6">Deoxyinosine 3'endonuclease</fullName>
    </alternativeName>
    <alternativeName>
        <fullName evidence="6">Deoxyribonuclease V</fullName>
        <shortName evidence="6">DNase V</shortName>
    </alternativeName>
</protein>
<dbReference type="GO" id="GO:0043737">
    <property type="term" value="F:deoxyribonuclease V activity"/>
    <property type="evidence" value="ECO:0007669"/>
    <property type="project" value="UniProtKB-UniRule"/>
</dbReference>
<dbReference type="AlphaFoldDB" id="A0A367ZRN8"/>
<keyword evidence="6" id="KW-0460">Magnesium</keyword>
<comment type="similarity">
    <text evidence="6">Belongs to the endonuclease V family.</text>
</comment>
<comment type="catalytic activity">
    <reaction evidence="6">
        <text>Endonucleolytic cleavage at apurinic or apyrimidinic sites to products with a 5'-phosphate.</text>
        <dbReference type="EC" id="3.1.21.7"/>
    </reaction>
</comment>
<dbReference type="PANTHER" id="PTHR28511:SF1">
    <property type="entry name" value="ENDONUCLEASE V"/>
    <property type="match status" value="1"/>
</dbReference>
<proteinExistence type="inferred from homology"/>
<dbReference type="NCBIfam" id="NF008629">
    <property type="entry name" value="PRK11617.1"/>
    <property type="match status" value="1"/>
</dbReference>
<dbReference type="GO" id="GO:0006281">
    <property type="term" value="P:DNA repair"/>
    <property type="evidence" value="ECO:0007669"/>
    <property type="project" value="UniProtKB-UniRule"/>
</dbReference>
<comment type="subcellular location">
    <subcellularLocation>
        <location evidence="1 6">Cytoplasm</location>
    </subcellularLocation>
</comment>
<reference evidence="7 8" key="1">
    <citation type="submission" date="2018-05" db="EMBL/GenBank/DDBJ databases">
        <title>A metagenomic window into the 2 km-deep terrestrial subsurface aquifer revealed taxonomically and functionally diverse microbial community comprising novel uncultured bacterial lineages.</title>
        <authorList>
            <person name="Kadnikov V.V."/>
            <person name="Mardanov A.V."/>
            <person name="Beletsky A.V."/>
            <person name="Banks D."/>
            <person name="Pimenov N.V."/>
            <person name="Frank Y.A."/>
            <person name="Karnachuk O.V."/>
            <person name="Ravin N.V."/>
        </authorList>
    </citation>
    <scope>NUCLEOTIDE SEQUENCE [LARGE SCALE GENOMIC DNA]</scope>
    <source>
        <strain evidence="7">BY5</strain>
    </source>
</reference>
<dbReference type="GO" id="GO:0000287">
    <property type="term" value="F:magnesium ion binding"/>
    <property type="evidence" value="ECO:0007669"/>
    <property type="project" value="UniProtKB-UniRule"/>
</dbReference>
<dbReference type="HAMAP" id="MF_00801">
    <property type="entry name" value="Endonuclease_5"/>
    <property type="match status" value="1"/>
</dbReference>
<dbReference type="PANTHER" id="PTHR28511">
    <property type="entry name" value="ENDONUCLEASE V"/>
    <property type="match status" value="1"/>
</dbReference>
<feature type="binding site" evidence="6">
    <location>
        <position position="45"/>
    </location>
    <ligand>
        <name>Mg(2+)</name>
        <dbReference type="ChEBI" id="CHEBI:18420"/>
    </ligand>
</feature>
<dbReference type="Gene3D" id="3.30.2170.10">
    <property type="entry name" value="archaeoglobus fulgidus dsm 4304 superfamily"/>
    <property type="match status" value="1"/>
</dbReference>
<dbReference type="EMBL" id="QOQW01000004">
    <property type="protein sequence ID" value="RCK80804.1"/>
    <property type="molecule type" value="Genomic_DNA"/>
</dbReference>